<dbReference type="Pfam" id="PF08857">
    <property type="entry name" value="ParBc_2"/>
    <property type="match status" value="1"/>
</dbReference>
<dbReference type="InterPro" id="IPR014956">
    <property type="entry name" value="ParBc_2"/>
</dbReference>
<protein>
    <recommendedName>
        <fullName evidence="3">Chromosome partitioning protein ParB</fullName>
    </recommendedName>
</protein>
<evidence type="ECO:0008006" key="3">
    <source>
        <dbReference type="Google" id="ProtNLM"/>
    </source>
</evidence>
<sequence length="674" mass="70887">MLLLATAAMTACGGGDDGNTASGGTNTDATPAEVKPLAGGSLYVGSVSFGDTVSVQLDQPAAGQITLRFLDSRFGLAGALVGQYTQNGDTYRVSKLTASGADVPAALAAAASSITFSFTLDDGLLSGALGQVPNVKTGNGLLQGYISAANKGAQLKDIAGTYSYLRQAGDTAAAGQLAIQADGSVRVCASQGYSANCTGGQTGTLSADADQARYPGAFALTIAGSKVGRVFVGKQQGSTALFVDETGASASAATGNWVVRAATSLAANAVDGDWICAEPELDDANATTGRTRRNIISVGGNVLAADNIPSDVPLIYNGFASGAAFGLISGTWQEPVASQMQTASLAWLPVSTKLAYQLRQVPGTQRVLPAVCTPLPAPTPISTYLQATAQQNILVTMADLRPTQPAIGRDQIYYKLGRYAVDSVKNFDDACENNGQNKTAKDGIKTDSRIDNLNSFTCTKTVGEKPEDMKTLVVGPYGEPYLTDGHHAFTTVWEAPTGGPQAKMWIRVQDNLSNLNRAQFFRTMRARKLVWLKDGDNRPAYPADLPRQLGLANGLGNDPYRSLVYFTRDIGYSQPTGATEFTEFYWGDWLRKVVDLKQVNLNDTTAYLAAVRKAAEAMVALSPDTIVSADKTAATLGRLSTFNETEFTALSQPVSSSKPGKLPYAVDYRSKLTP</sequence>
<dbReference type="InterPro" id="IPR036086">
    <property type="entry name" value="ParB/Sulfiredoxin_sf"/>
</dbReference>
<dbReference type="Gene3D" id="3.90.1530.10">
    <property type="entry name" value="Conserved hypothetical protein from pyrococcus furiosus pfu- 392566-001, ParB domain"/>
    <property type="match status" value="1"/>
</dbReference>
<dbReference type="CDD" id="cd16390">
    <property type="entry name" value="ParB_N_Srx_like"/>
    <property type="match status" value="1"/>
</dbReference>
<dbReference type="SUPFAM" id="SSF110849">
    <property type="entry name" value="ParB/Sulfiredoxin"/>
    <property type="match status" value="1"/>
</dbReference>
<organism evidence="1 2">
    <name type="scientific">Cupriavidus pauculus</name>
    <dbReference type="NCBI Taxonomy" id="82633"/>
    <lineage>
        <taxon>Bacteria</taxon>
        <taxon>Pseudomonadati</taxon>
        <taxon>Pseudomonadota</taxon>
        <taxon>Betaproteobacteria</taxon>
        <taxon>Burkholderiales</taxon>
        <taxon>Burkholderiaceae</taxon>
        <taxon>Cupriavidus</taxon>
    </lineage>
</organism>
<proteinExistence type="predicted"/>
<reference evidence="1 2" key="1">
    <citation type="submission" date="2017-12" db="EMBL/GenBank/DDBJ databases">
        <title>Genome sequence of the active heterotrophic nitrifier-denitrifier, Cupriavidus pauculus UM1.</title>
        <authorList>
            <person name="Putonti C."/>
            <person name="Castignetti D."/>
        </authorList>
    </citation>
    <scope>NUCLEOTIDE SEQUENCE [LARGE SCALE GENOMIC DNA]</scope>
    <source>
        <strain evidence="1 2">UM1</strain>
    </source>
</reference>
<name>A0A2N5C4K4_9BURK</name>
<dbReference type="EMBL" id="PJRP01000020">
    <property type="protein sequence ID" value="PLP97151.1"/>
    <property type="molecule type" value="Genomic_DNA"/>
</dbReference>
<comment type="caution">
    <text evidence="1">The sequence shown here is derived from an EMBL/GenBank/DDBJ whole genome shotgun (WGS) entry which is preliminary data.</text>
</comment>
<gene>
    <name evidence="1" type="ORF">CYJ10_28840</name>
</gene>
<dbReference type="Gene3D" id="1.10.8.10">
    <property type="entry name" value="DNA helicase RuvA subunit, C-terminal domain"/>
    <property type="match status" value="1"/>
</dbReference>
<evidence type="ECO:0000313" key="2">
    <source>
        <dbReference type="Proteomes" id="UP000234341"/>
    </source>
</evidence>
<dbReference type="AlphaFoldDB" id="A0A2N5C4K4"/>
<dbReference type="OrthoDB" id="323572at2"/>
<evidence type="ECO:0000313" key="1">
    <source>
        <dbReference type="EMBL" id="PLP97151.1"/>
    </source>
</evidence>
<accession>A0A2N5C4K4</accession>
<dbReference type="Proteomes" id="UP000234341">
    <property type="component" value="Unassembled WGS sequence"/>
</dbReference>